<dbReference type="SMART" id="SM00320">
    <property type="entry name" value="WD40"/>
    <property type="match status" value="3"/>
</dbReference>
<dbReference type="InterPro" id="IPR015943">
    <property type="entry name" value="WD40/YVTN_repeat-like_dom_sf"/>
</dbReference>
<organism evidence="3 4">
    <name type="scientific">Parachaetomium inaequale</name>
    <dbReference type="NCBI Taxonomy" id="2588326"/>
    <lineage>
        <taxon>Eukaryota</taxon>
        <taxon>Fungi</taxon>
        <taxon>Dikarya</taxon>
        <taxon>Ascomycota</taxon>
        <taxon>Pezizomycotina</taxon>
        <taxon>Sordariomycetes</taxon>
        <taxon>Sordariomycetidae</taxon>
        <taxon>Sordariales</taxon>
        <taxon>Chaetomiaceae</taxon>
        <taxon>Parachaetomium</taxon>
    </lineage>
</organism>
<evidence type="ECO:0000313" key="3">
    <source>
        <dbReference type="EMBL" id="KAK4044548.1"/>
    </source>
</evidence>
<proteinExistence type="predicted"/>
<evidence type="ECO:0000256" key="1">
    <source>
        <dbReference type="PROSITE-ProRule" id="PRU00221"/>
    </source>
</evidence>
<dbReference type="PANTHER" id="PTHR43991:SF12">
    <property type="entry name" value="WD REPEAT PROTEIN (AFU_ORTHOLOGUE AFUA_8G05640)"/>
    <property type="match status" value="1"/>
</dbReference>
<keyword evidence="1" id="KW-0853">WD repeat</keyword>
<dbReference type="AlphaFoldDB" id="A0AAN6PRC0"/>
<reference evidence="4" key="1">
    <citation type="journal article" date="2023" name="Mol. Phylogenet. Evol.">
        <title>Genome-scale phylogeny and comparative genomics of the fungal order Sordariales.</title>
        <authorList>
            <person name="Hensen N."/>
            <person name="Bonometti L."/>
            <person name="Westerberg I."/>
            <person name="Brannstrom I.O."/>
            <person name="Guillou S."/>
            <person name="Cros-Aarteil S."/>
            <person name="Calhoun S."/>
            <person name="Haridas S."/>
            <person name="Kuo A."/>
            <person name="Mondo S."/>
            <person name="Pangilinan J."/>
            <person name="Riley R."/>
            <person name="LaButti K."/>
            <person name="Andreopoulos B."/>
            <person name="Lipzen A."/>
            <person name="Chen C."/>
            <person name="Yan M."/>
            <person name="Daum C."/>
            <person name="Ng V."/>
            <person name="Clum A."/>
            <person name="Steindorff A."/>
            <person name="Ohm R.A."/>
            <person name="Martin F."/>
            <person name="Silar P."/>
            <person name="Natvig D.O."/>
            <person name="Lalanne C."/>
            <person name="Gautier V."/>
            <person name="Ament-Velasquez S.L."/>
            <person name="Kruys A."/>
            <person name="Hutchinson M.I."/>
            <person name="Powell A.J."/>
            <person name="Barry K."/>
            <person name="Miller A.N."/>
            <person name="Grigoriev I.V."/>
            <person name="Debuchy R."/>
            <person name="Gladieux P."/>
            <person name="Hiltunen Thoren M."/>
            <person name="Johannesson H."/>
        </authorList>
    </citation>
    <scope>NUCLEOTIDE SEQUENCE [LARGE SCALE GENOMIC DNA]</scope>
    <source>
        <strain evidence="4">CBS 284.82</strain>
    </source>
</reference>
<feature type="region of interest" description="Disordered" evidence="2">
    <location>
        <begin position="1"/>
        <end position="97"/>
    </location>
</feature>
<protein>
    <submittedName>
        <fullName evidence="3">WD40-repeat-containing domain protein</fullName>
    </submittedName>
</protein>
<dbReference type="Proteomes" id="UP001303115">
    <property type="component" value="Unassembled WGS sequence"/>
</dbReference>
<evidence type="ECO:0000313" key="4">
    <source>
        <dbReference type="Proteomes" id="UP001303115"/>
    </source>
</evidence>
<feature type="compositionally biased region" description="Polar residues" evidence="2">
    <location>
        <begin position="22"/>
        <end position="35"/>
    </location>
</feature>
<accession>A0AAN6PRC0</accession>
<dbReference type="EMBL" id="MU854318">
    <property type="protein sequence ID" value="KAK4044548.1"/>
    <property type="molecule type" value="Genomic_DNA"/>
</dbReference>
<name>A0AAN6PRC0_9PEZI</name>
<keyword evidence="4" id="KW-1185">Reference proteome</keyword>
<dbReference type="PROSITE" id="PS50082">
    <property type="entry name" value="WD_REPEATS_2"/>
    <property type="match status" value="1"/>
</dbReference>
<comment type="caution">
    <text evidence="3">The sequence shown here is derived from an EMBL/GenBank/DDBJ whole genome shotgun (WGS) entry which is preliminary data.</text>
</comment>
<dbReference type="SUPFAM" id="SSF50978">
    <property type="entry name" value="WD40 repeat-like"/>
    <property type="match status" value="1"/>
</dbReference>
<gene>
    <name evidence="3" type="ORF">C8A01DRAFT_42727</name>
</gene>
<feature type="compositionally biased region" description="Acidic residues" evidence="2">
    <location>
        <begin position="54"/>
        <end position="94"/>
    </location>
</feature>
<feature type="repeat" description="WD" evidence="1">
    <location>
        <begin position="544"/>
        <end position="576"/>
    </location>
</feature>
<dbReference type="PANTHER" id="PTHR43991">
    <property type="entry name" value="WD REPEAT PROTEIN (AFU_ORTHOLOGUE AFUA_8G05640)-RELATED"/>
    <property type="match status" value="1"/>
</dbReference>
<sequence>MPTMAPLPIGSPSHDLPRRLGSCTNASLVSSTQGTPAHAADGGDGSDVMVYTLDDADDEDQGLQEELVDDDEEAEDEEDEEEEDDDDDDDDDEESLHYAEHHSCPIHQQQPFLHESPYYQDLDAYLSDNLDMSDDDAGAPLVDYVVGHLTADDVDMDGPAGSDSDVEFPWPEDNGGNPESAAVPDSDMAADTQAAALEAHTQAASFVSTAPFASIAWEQLSPGATWAHTFSFSNPNPTTIGPSNYGLTDFLHHWARQSRILQGMARGSCPWPARVNTLQSSQDEVIEFDDLGGDQCDFQGVDWEDIGVTRSDARERRLLTYSNYVNIPGSDRWTPNLPDVALPRRESFFRFRRMDIKRNIHLSHFQLRNVFASTSRSRVFYPALGSIQQLNPMSGHGRAVMKLSDAPASQISTLAAGHGVLVAGGFGGEYILRHLDSGEPENTACHEGVITSSISGITNHVAVHQARTSSTPLAAFASNDNCFRVLDLATETWLSQETHDFAPNCAALSPDGRLRVMVGDSLDVVITAAESTRPNGEPDIFQRLSGHRDYGFACDWADDGWTIATAFQDKTVKIWDARRFTDSAGNATSVCTIRSEMAGVRSLRFSPIGSGKRVLVAAEEADFVNIIDAQTFRSKQTVDVFGELGGISFENGGHDLMVLCCDRARGGILQLERCGQGDDFTWSSDEEELGHEKHHRRRARTTHDWPRSMFTEERGVSESQFRRRGKANTLVDLDPF</sequence>
<dbReference type="InterPro" id="IPR001680">
    <property type="entry name" value="WD40_rpt"/>
</dbReference>
<dbReference type="PROSITE" id="PS50294">
    <property type="entry name" value="WD_REPEATS_REGION"/>
    <property type="match status" value="1"/>
</dbReference>
<dbReference type="Gene3D" id="2.130.10.10">
    <property type="entry name" value="YVTN repeat-like/Quinoprotein amine dehydrogenase"/>
    <property type="match status" value="2"/>
</dbReference>
<evidence type="ECO:0000256" key="2">
    <source>
        <dbReference type="SAM" id="MobiDB-lite"/>
    </source>
</evidence>
<dbReference type="InterPro" id="IPR036322">
    <property type="entry name" value="WD40_repeat_dom_sf"/>
</dbReference>